<dbReference type="KEGG" id="ras:RAS_09020"/>
<feature type="domain" description="NADH:quinone oxidoreductase/Mrp antiporter transmembrane" evidence="10">
    <location>
        <begin position="137"/>
        <end position="409"/>
    </location>
</feature>
<dbReference type="EMBL" id="AP019563">
    <property type="protein sequence ID" value="BBJ31793.1"/>
    <property type="molecule type" value="Genomic_DNA"/>
</dbReference>
<evidence type="ECO:0000313" key="11">
    <source>
        <dbReference type="EMBL" id="BBJ31793.1"/>
    </source>
</evidence>
<evidence type="ECO:0000256" key="9">
    <source>
        <dbReference type="SAM" id="Phobius"/>
    </source>
</evidence>
<dbReference type="Pfam" id="PF00361">
    <property type="entry name" value="Proton_antipo_M"/>
    <property type="match status" value="1"/>
</dbReference>
<dbReference type="AlphaFoldDB" id="A0A510G7Q6"/>
<feature type="transmembrane region" description="Helical" evidence="9">
    <location>
        <begin position="171"/>
        <end position="193"/>
    </location>
</feature>
<keyword evidence="6 9" id="KW-0472">Membrane</keyword>
<evidence type="ECO:0000256" key="5">
    <source>
        <dbReference type="ARBA" id="ARBA00022989"/>
    </source>
</evidence>
<dbReference type="InterPro" id="IPR001750">
    <property type="entry name" value="ND/Mrp_TM"/>
</dbReference>
<dbReference type="Proteomes" id="UP000321183">
    <property type="component" value="Chromosome"/>
</dbReference>
<feature type="transmembrane region" description="Helical" evidence="9">
    <location>
        <begin position="117"/>
        <end position="135"/>
    </location>
</feature>
<feature type="transmembrane region" description="Helical" evidence="9">
    <location>
        <begin position="31"/>
        <end position="54"/>
    </location>
</feature>
<proteinExistence type="inferred from homology"/>
<evidence type="ECO:0000313" key="12">
    <source>
        <dbReference type="Proteomes" id="UP000321183"/>
    </source>
</evidence>
<feature type="transmembrane region" description="Helical" evidence="9">
    <location>
        <begin position="250"/>
        <end position="273"/>
    </location>
</feature>
<dbReference type="PANTHER" id="PTHR42703:SF1">
    <property type="entry name" value="NA(+)_H(+) ANTIPORTER SUBUNIT D1"/>
    <property type="match status" value="1"/>
</dbReference>
<dbReference type="GO" id="GO:0005886">
    <property type="term" value="C:plasma membrane"/>
    <property type="evidence" value="ECO:0007669"/>
    <property type="project" value="UniProtKB-SubCell"/>
</dbReference>
<comment type="similarity">
    <text evidence="2">Belongs to the CPA3 antiporters (TC 2.A.63) subunit D family.</text>
</comment>
<protein>
    <submittedName>
        <fullName evidence="11">Cation:proton antiporter</fullName>
    </submittedName>
</protein>
<feature type="transmembrane region" description="Helical" evidence="9">
    <location>
        <begin position="6"/>
        <end position="24"/>
    </location>
</feature>
<gene>
    <name evidence="11" type="ORF">RAS_09020</name>
</gene>
<evidence type="ECO:0000256" key="2">
    <source>
        <dbReference type="ARBA" id="ARBA00005346"/>
    </source>
</evidence>
<evidence type="ECO:0000256" key="7">
    <source>
        <dbReference type="ARBA" id="ARBA00047712"/>
    </source>
</evidence>
<feature type="transmembrane region" description="Helical" evidence="9">
    <location>
        <begin position="366"/>
        <end position="388"/>
    </location>
</feature>
<comment type="catalytic activity">
    <reaction evidence="7">
        <text>a quinone + NADH + 5 H(+)(in) = a quinol + NAD(+) + 4 H(+)(out)</text>
        <dbReference type="Rhea" id="RHEA:57888"/>
        <dbReference type="ChEBI" id="CHEBI:15378"/>
        <dbReference type="ChEBI" id="CHEBI:24646"/>
        <dbReference type="ChEBI" id="CHEBI:57540"/>
        <dbReference type="ChEBI" id="CHEBI:57945"/>
        <dbReference type="ChEBI" id="CHEBI:132124"/>
    </reaction>
</comment>
<evidence type="ECO:0000256" key="6">
    <source>
        <dbReference type="ARBA" id="ARBA00023136"/>
    </source>
</evidence>
<evidence type="ECO:0000256" key="8">
    <source>
        <dbReference type="RuleBase" id="RU000320"/>
    </source>
</evidence>
<dbReference type="RefSeq" id="WP_147142809.1">
    <property type="nucleotide sequence ID" value="NZ_AP019563.1"/>
</dbReference>
<reference evidence="11 12" key="1">
    <citation type="submission" date="2019-04" db="EMBL/GenBank/DDBJ databases">
        <title>Draft genome sequence of Rickettsia asiatica Maytaro1284.</title>
        <authorList>
            <person name="Thu M."/>
            <person name="Qiu Y."/>
            <person name="Nakao R."/>
        </authorList>
    </citation>
    <scope>NUCLEOTIDE SEQUENCE [LARGE SCALE GENOMIC DNA]</scope>
    <source>
        <strain evidence="11 12">Maytaro1284</strain>
    </source>
</reference>
<evidence type="ECO:0000256" key="4">
    <source>
        <dbReference type="ARBA" id="ARBA00022692"/>
    </source>
</evidence>
<keyword evidence="3" id="KW-1003">Cell membrane</keyword>
<feature type="transmembrane region" description="Helical" evidence="9">
    <location>
        <begin position="285"/>
        <end position="302"/>
    </location>
</feature>
<evidence type="ECO:0000256" key="1">
    <source>
        <dbReference type="ARBA" id="ARBA00004651"/>
    </source>
</evidence>
<organism evidence="11 12">
    <name type="scientific">Rickettsia asiatica</name>
    <dbReference type="NCBI Taxonomy" id="238800"/>
    <lineage>
        <taxon>Bacteria</taxon>
        <taxon>Pseudomonadati</taxon>
        <taxon>Pseudomonadota</taxon>
        <taxon>Alphaproteobacteria</taxon>
        <taxon>Rickettsiales</taxon>
        <taxon>Rickettsiaceae</taxon>
        <taxon>Rickettsieae</taxon>
        <taxon>Rickettsia</taxon>
        <taxon>spotted fever group</taxon>
    </lineage>
</organism>
<name>A0A510G7Q6_9RICK</name>
<keyword evidence="5 9" id="KW-1133">Transmembrane helix</keyword>
<keyword evidence="12" id="KW-1185">Reference proteome</keyword>
<sequence length="434" mass="49051">MILANHFPIIQILCPLFGALLSIISFRFTTFARVITVVCILSSLLVNVYGYSIIQNTELSYTMGGWTSKIGIEYRLNSLNQAIIIYLNLVLLFFLVFCHKITNRTILKYINNNRKSLFYSILLFAHTGYLGMIATHDFFNLYVFIEISALSSYVLIASGNNPKSLIGAFDYLIMGSIGATLILISIGFLLSITGSLNVYDVAAYLQEHTNSRIITIAIGFFLIGAILKTAFFPMHFWMMRAYNNTASVTLVYLAGISTIIGIYIIYKFTYIIIGYETIKTAITNFIRPIALATIIIAPYFAYQAKDFKNIIIYSCFTQIGYVFLLYVTENGIIVLPSLLLADSINKIALFLIDAYNESYKKNPNKVLIIIVIICSCGLPISPLFFIKINILELLFRQKLLLDFVIILLSSVGSLFYHYKMVLLSFPRKRESSNL</sequence>
<evidence type="ECO:0000259" key="10">
    <source>
        <dbReference type="Pfam" id="PF00361"/>
    </source>
</evidence>
<keyword evidence="4 8" id="KW-0812">Transmembrane</keyword>
<feature type="transmembrane region" description="Helical" evidence="9">
    <location>
        <begin position="74"/>
        <end position="97"/>
    </location>
</feature>
<feature type="transmembrane region" description="Helical" evidence="9">
    <location>
        <begin position="400"/>
        <end position="418"/>
    </location>
</feature>
<dbReference type="PANTHER" id="PTHR42703">
    <property type="entry name" value="NADH DEHYDROGENASE"/>
    <property type="match status" value="1"/>
</dbReference>
<feature type="transmembrane region" description="Helical" evidence="9">
    <location>
        <begin position="213"/>
        <end position="238"/>
    </location>
</feature>
<comment type="subcellular location">
    <subcellularLocation>
        <location evidence="1">Cell membrane</location>
        <topology evidence="1">Multi-pass membrane protein</topology>
    </subcellularLocation>
    <subcellularLocation>
        <location evidence="8">Membrane</location>
        <topology evidence="8">Multi-pass membrane protein</topology>
    </subcellularLocation>
</comment>
<dbReference type="InterPro" id="IPR050586">
    <property type="entry name" value="CPA3_Na-H_Antiporter_D"/>
</dbReference>
<dbReference type="NCBIfam" id="NF005142">
    <property type="entry name" value="PRK06591.1"/>
    <property type="match status" value="1"/>
</dbReference>
<accession>A0A510G7Q6</accession>
<evidence type="ECO:0000256" key="3">
    <source>
        <dbReference type="ARBA" id="ARBA00022475"/>
    </source>
</evidence>